<protein>
    <submittedName>
        <fullName evidence="1">Uncharacterized protein</fullName>
    </submittedName>
</protein>
<name>A0A4R5KQ82_9MICC</name>
<evidence type="ECO:0000313" key="1">
    <source>
        <dbReference type="EMBL" id="TDF96897.1"/>
    </source>
</evidence>
<reference evidence="1 2" key="1">
    <citation type="submission" date="2019-03" db="EMBL/GenBank/DDBJ databases">
        <title>Whole genome sequence of Arthrobacter sp JH1-1.</title>
        <authorList>
            <person name="Trinh H.N."/>
        </authorList>
    </citation>
    <scope>NUCLEOTIDE SEQUENCE [LARGE SCALE GENOMIC DNA]</scope>
    <source>
        <strain evidence="1 2">JH1-1</strain>
    </source>
</reference>
<sequence length="107" mass="12058">MTTEDEYAAAIAFLDMGQRDIHFFQMGPGLWENLPPNVILEENVPEYLTACLINEDASSKTIADTKRAALHVYVDSLVDAFEEWARDTGRDDLLLTVGQRLEQAVKQ</sequence>
<evidence type="ECO:0000313" key="2">
    <source>
        <dbReference type="Proteomes" id="UP000295511"/>
    </source>
</evidence>
<dbReference type="Proteomes" id="UP000295511">
    <property type="component" value="Unassembled WGS sequence"/>
</dbReference>
<dbReference type="AlphaFoldDB" id="A0A4R5KQ82"/>
<accession>A0A4R5KQ82</accession>
<comment type="caution">
    <text evidence="1">The sequence shown here is derived from an EMBL/GenBank/DDBJ whole genome shotgun (WGS) entry which is preliminary data.</text>
</comment>
<organism evidence="1 2">
    <name type="scientific">Arthrobacter terricola</name>
    <dbReference type="NCBI Taxonomy" id="2547396"/>
    <lineage>
        <taxon>Bacteria</taxon>
        <taxon>Bacillati</taxon>
        <taxon>Actinomycetota</taxon>
        <taxon>Actinomycetes</taxon>
        <taxon>Micrococcales</taxon>
        <taxon>Micrococcaceae</taxon>
        <taxon>Arthrobacter</taxon>
    </lineage>
</organism>
<dbReference type="RefSeq" id="WP_133203945.1">
    <property type="nucleotide sequence ID" value="NZ_SMRU01000009.1"/>
</dbReference>
<gene>
    <name evidence="1" type="ORF">E1809_09250</name>
</gene>
<keyword evidence="2" id="KW-1185">Reference proteome</keyword>
<dbReference type="EMBL" id="SMRU01000009">
    <property type="protein sequence ID" value="TDF96897.1"/>
    <property type="molecule type" value="Genomic_DNA"/>
</dbReference>
<proteinExistence type="predicted"/>